<name>A0A0N5C6H4_STREA</name>
<protein>
    <submittedName>
        <fullName evidence="4">Uncharacterized protein</fullName>
    </submittedName>
</protein>
<accession>A0A0N5C6H4</accession>
<feature type="region of interest" description="Disordered" evidence="2">
    <location>
        <begin position="347"/>
        <end position="387"/>
    </location>
</feature>
<dbReference type="WBParaSite" id="SPAL_0001354000.1">
    <property type="protein sequence ID" value="SPAL_0001354000.1"/>
    <property type="gene ID" value="SPAL_0001354000"/>
</dbReference>
<organism evidence="3 4">
    <name type="scientific">Strongyloides papillosus</name>
    <name type="common">Intestinal threadworm</name>
    <dbReference type="NCBI Taxonomy" id="174720"/>
    <lineage>
        <taxon>Eukaryota</taxon>
        <taxon>Metazoa</taxon>
        <taxon>Ecdysozoa</taxon>
        <taxon>Nematoda</taxon>
        <taxon>Chromadorea</taxon>
        <taxon>Rhabditida</taxon>
        <taxon>Tylenchina</taxon>
        <taxon>Panagrolaimomorpha</taxon>
        <taxon>Strongyloidoidea</taxon>
        <taxon>Strongyloididae</taxon>
        <taxon>Strongyloides</taxon>
    </lineage>
</organism>
<keyword evidence="1" id="KW-0175">Coiled coil</keyword>
<evidence type="ECO:0000256" key="2">
    <source>
        <dbReference type="SAM" id="MobiDB-lite"/>
    </source>
</evidence>
<feature type="coiled-coil region" evidence="1">
    <location>
        <begin position="240"/>
        <end position="323"/>
    </location>
</feature>
<evidence type="ECO:0000313" key="4">
    <source>
        <dbReference type="WBParaSite" id="SPAL_0001354000.1"/>
    </source>
</evidence>
<reference evidence="4" key="1">
    <citation type="submission" date="2017-02" db="UniProtKB">
        <authorList>
            <consortium name="WormBaseParasite"/>
        </authorList>
    </citation>
    <scope>IDENTIFICATION</scope>
</reference>
<evidence type="ECO:0000313" key="3">
    <source>
        <dbReference type="Proteomes" id="UP000046392"/>
    </source>
</evidence>
<dbReference type="AlphaFoldDB" id="A0A0N5C6H4"/>
<evidence type="ECO:0000256" key="1">
    <source>
        <dbReference type="SAM" id="Coils"/>
    </source>
</evidence>
<keyword evidence="3" id="KW-1185">Reference proteome</keyword>
<sequence>MASIDELTEELNQTKHDLQRANLLLEEMNKTVDTLENENNDLSEKIRDLKEELKETKKNLRLEKSSTLSLKKENKDEVNILRKEIEIEKNKQKNILEKLKIESGMEQEMEYLRTDIEEKNNEINLLKEEISILKSKNFEMGMDLDTKNDEYNELVERFNELNENFKDLELVNNENLKEITSLRCNLLEEKVTKNELLQKVEEAEGRIDENVILKNIIESRDLEITQLSDSSKEGVDNEYLVKMENEILEKNILIKNLEKNLKEVEKKNNKLCRMYRNSFIKISEKNNKLDNQNLIIGELKNSLNNEKEKTKLLNEEMNVLEESIFNNNCSIPPLPSALSLEDLKESISNNNRSRPPLPSAPSLEDLKESISNNNCSRPPLPSAPPLTELEENITTNQTDIKKNEVNTINHPLKFTLNLSINGCQEKNVNLLMSNDENKIVQNFMNENINVS</sequence>
<proteinExistence type="predicted"/>
<feature type="coiled-coil region" evidence="1">
    <location>
        <begin position="4"/>
        <end position="206"/>
    </location>
</feature>
<dbReference type="Proteomes" id="UP000046392">
    <property type="component" value="Unplaced"/>
</dbReference>